<sequence length="182" mass="20691">MSRKSAFFGLYGNNSGEFIRSHVSIFRQNDLLNRHKYPQSQKQIEIFGEFGLVRIIISLEPVRRPFLRIYRRASNVDSMIGKYGWCSLTISTAMAIGTASVVGQTNFLIIQDSFAGQDFSCTWWICLPEQQESAIGRSETFMKTRRSAVCRAFVETPAPHILAGKSQGRRLVRFTLSTPEEK</sequence>
<evidence type="ECO:0000313" key="1">
    <source>
        <dbReference type="EMBL" id="EEH47846.2"/>
    </source>
</evidence>
<proteinExistence type="predicted"/>
<organism evidence="1 2">
    <name type="scientific">Paracoccidioides brasiliensis (strain Pb18)</name>
    <dbReference type="NCBI Taxonomy" id="502780"/>
    <lineage>
        <taxon>Eukaryota</taxon>
        <taxon>Fungi</taxon>
        <taxon>Dikarya</taxon>
        <taxon>Ascomycota</taxon>
        <taxon>Pezizomycotina</taxon>
        <taxon>Eurotiomycetes</taxon>
        <taxon>Eurotiomycetidae</taxon>
        <taxon>Onygenales</taxon>
        <taxon>Ajellomycetaceae</taxon>
        <taxon>Paracoccidioides</taxon>
    </lineage>
</organism>
<accession>C1G9J4</accession>
<gene>
    <name evidence="1" type="ORF">PADG_03930</name>
</gene>
<dbReference type="GeneID" id="22583148"/>
<dbReference type="InParanoid" id="C1G9J4"/>
<dbReference type="VEuPathDB" id="FungiDB:PADG_03930"/>
<keyword evidence="2" id="KW-1185">Reference proteome</keyword>
<evidence type="ECO:0000313" key="2">
    <source>
        <dbReference type="Proteomes" id="UP000001628"/>
    </source>
</evidence>
<dbReference type="KEGG" id="pbn:PADG_03930"/>
<dbReference type="HOGENOM" id="CLU_1482440_0_0_1"/>
<dbReference type="EMBL" id="KN275960">
    <property type="protein sequence ID" value="EEH47846.2"/>
    <property type="molecule type" value="Genomic_DNA"/>
</dbReference>
<protein>
    <submittedName>
        <fullName evidence="1">Uncharacterized protein</fullName>
    </submittedName>
</protein>
<reference evidence="1 2" key="1">
    <citation type="journal article" date="2011" name="PLoS Genet.">
        <title>Comparative genomic analysis of human fungal pathogens causing paracoccidioidomycosis.</title>
        <authorList>
            <person name="Desjardins C.A."/>
            <person name="Champion M.D."/>
            <person name="Holder J.W."/>
            <person name="Muszewska A."/>
            <person name="Goldberg J."/>
            <person name="Bailao A.M."/>
            <person name="Brigido M.M."/>
            <person name="Ferreira M.E."/>
            <person name="Garcia A.M."/>
            <person name="Grynberg M."/>
            <person name="Gujja S."/>
            <person name="Heiman D.I."/>
            <person name="Henn M.R."/>
            <person name="Kodira C.D."/>
            <person name="Leon-Narvaez H."/>
            <person name="Longo L.V."/>
            <person name="Ma L.J."/>
            <person name="Malavazi I."/>
            <person name="Matsuo A.L."/>
            <person name="Morais F.V."/>
            <person name="Pereira M."/>
            <person name="Rodriguez-Brito S."/>
            <person name="Sakthikumar S."/>
            <person name="Salem-Izacc S.M."/>
            <person name="Sykes S.M."/>
            <person name="Teixeira M.M."/>
            <person name="Vallejo M.C."/>
            <person name="Walter M.E."/>
            <person name="Yandava C."/>
            <person name="Young S."/>
            <person name="Zeng Q."/>
            <person name="Zucker J."/>
            <person name="Felipe M.S."/>
            <person name="Goldman G.H."/>
            <person name="Haas B.J."/>
            <person name="McEwen J.G."/>
            <person name="Nino-Vega G."/>
            <person name="Puccia R."/>
            <person name="San-Blas G."/>
            <person name="Soares C.M."/>
            <person name="Birren B.W."/>
            <person name="Cuomo C.A."/>
        </authorList>
    </citation>
    <scope>NUCLEOTIDE SEQUENCE [LARGE SCALE GENOMIC DNA]</scope>
    <source>
        <strain evidence="1 2">Pb18</strain>
    </source>
</reference>
<dbReference type="Proteomes" id="UP000001628">
    <property type="component" value="Unassembled WGS sequence"/>
</dbReference>
<dbReference type="RefSeq" id="XP_010759243.1">
    <property type="nucleotide sequence ID" value="XM_010760941.1"/>
</dbReference>
<dbReference type="AlphaFoldDB" id="C1G9J4"/>
<name>C1G9J4_PARBD</name>